<dbReference type="InterPro" id="IPR001299">
    <property type="entry name" value="Ependymin"/>
</dbReference>
<dbReference type="PANTHER" id="PTHR10697:SF13">
    <property type="entry name" value="RICIN B LECTIN DOMAIN-CONTAINING PROTEIN"/>
    <property type="match status" value="1"/>
</dbReference>
<organism evidence="2">
    <name type="scientific">Arion vulgaris</name>
    <dbReference type="NCBI Taxonomy" id="1028688"/>
    <lineage>
        <taxon>Eukaryota</taxon>
        <taxon>Metazoa</taxon>
        <taxon>Spiralia</taxon>
        <taxon>Lophotrochozoa</taxon>
        <taxon>Mollusca</taxon>
        <taxon>Gastropoda</taxon>
        <taxon>Heterobranchia</taxon>
        <taxon>Euthyneura</taxon>
        <taxon>Panpulmonata</taxon>
        <taxon>Eupulmonata</taxon>
        <taxon>Stylommatophora</taxon>
        <taxon>Helicina</taxon>
        <taxon>Arionoidea</taxon>
        <taxon>Arionidae</taxon>
        <taxon>Arion</taxon>
    </lineage>
</organism>
<dbReference type="EMBL" id="HACG01019320">
    <property type="protein sequence ID" value="CEK66185.1"/>
    <property type="molecule type" value="Transcribed_RNA"/>
</dbReference>
<evidence type="ECO:0000313" key="2">
    <source>
        <dbReference type="EMBL" id="CEK66185.1"/>
    </source>
</evidence>
<name>A0A0B6ZEM9_9EUPU</name>
<protein>
    <recommendedName>
        <fullName evidence="3">Mammalian ependymin-related protein 1</fullName>
    </recommendedName>
</protein>
<keyword evidence="1" id="KW-0732">Signal</keyword>
<sequence length="217" mass="24464">MFAAAVIIFICSVLALSSACCTPDQWEGEEAIIGGYTGQRNRGILKEFVRVAYDAVNTRTAAFVDYRSGEHSNKFKIVTRYENGEGKLYVYDLKKDKCWTKTLDRPFRKACIPSEAKSIGSYYLGLKNGFKLTGYEFKGKRINAFVSVEEIGNECIPVTEAIYGRLNKVGIVQNIGFINISRGIRNTTIFDVPRKCEKKEDFSLAEELTRDNFIMAV</sequence>
<evidence type="ECO:0008006" key="3">
    <source>
        <dbReference type="Google" id="ProtNLM"/>
    </source>
</evidence>
<dbReference type="Pfam" id="PF00811">
    <property type="entry name" value="Ependymin"/>
    <property type="match status" value="1"/>
</dbReference>
<proteinExistence type="predicted"/>
<dbReference type="PANTHER" id="PTHR10697">
    <property type="entry name" value="MAMMALIAN EPENDYMIN-RELATED PROTEIN 1"/>
    <property type="match status" value="1"/>
</dbReference>
<evidence type="ECO:0000256" key="1">
    <source>
        <dbReference type="SAM" id="SignalP"/>
    </source>
</evidence>
<dbReference type="GO" id="GO:0005509">
    <property type="term" value="F:calcium ion binding"/>
    <property type="evidence" value="ECO:0007669"/>
    <property type="project" value="InterPro"/>
</dbReference>
<dbReference type="AlphaFoldDB" id="A0A0B6ZEM9"/>
<reference evidence="2" key="1">
    <citation type="submission" date="2014-12" db="EMBL/GenBank/DDBJ databases">
        <title>Insight into the proteome of Arion vulgaris.</title>
        <authorList>
            <person name="Aradska J."/>
            <person name="Bulat T."/>
            <person name="Smidak R."/>
            <person name="Sarate P."/>
            <person name="Gangsoo J."/>
            <person name="Sialana F."/>
            <person name="Bilban M."/>
            <person name="Lubec G."/>
        </authorList>
    </citation>
    <scope>NUCLEOTIDE SEQUENCE</scope>
    <source>
        <tissue evidence="2">Skin</tissue>
    </source>
</reference>
<dbReference type="GO" id="GO:0005764">
    <property type="term" value="C:lysosome"/>
    <property type="evidence" value="ECO:0007669"/>
    <property type="project" value="TreeGrafter"/>
</dbReference>
<feature type="signal peptide" evidence="1">
    <location>
        <begin position="1"/>
        <end position="19"/>
    </location>
</feature>
<accession>A0A0B6ZEM9</accession>
<gene>
    <name evidence="2" type="primary">ORF57597</name>
</gene>
<dbReference type="GO" id="GO:0007160">
    <property type="term" value="P:cell-matrix adhesion"/>
    <property type="evidence" value="ECO:0007669"/>
    <property type="project" value="InterPro"/>
</dbReference>
<dbReference type="GO" id="GO:0005576">
    <property type="term" value="C:extracellular region"/>
    <property type="evidence" value="ECO:0007669"/>
    <property type="project" value="InterPro"/>
</dbReference>
<feature type="chain" id="PRO_5002126873" description="Mammalian ependymin-related protein 1" evidence="1">
    <location>
        <begin position="20"/>
        <end position="217"/>
    </location>
</feature>